<organism evidence="2 3">
    <name type="scientific">Amycolatopsis saalfeldensis</name>
    <dbReference type="NCBI Taxonomy" id="394193"/>
    <lineage>
        <taxon>Bacteria</taxon>
        <taxon>Bacillati</taxon>
        <taxon>Actinomycetota</taxon>
        <taxon>Actinomycetes</taxon>
        <taxon>Pseudonocardiales</taxon>
        <taxon>Pseudonocardiaceae</taxon>
        <taxon>Amycolatopsis</taxon>
    </lineage>
</organism>
<name>A0A1H8QA71_9PSEU</name>
<dbReference type="GO" id="GO:0003677">
    <property type="term" value="F:DNA binding"/>
    <property type="evidence" value="ECO:0007669"/>
    <property type="project" value="UniProtKB-KW"/>
</dbReference>
<accession>A0A1H8QA71</accession>
<dbReference type="PROSITE" id="PS50995">
    <property type="entry name" value="HTH_MARR_2"/>
    <property type="match status" value="1"/>
</dbReference>
<evidence type="ECO:0000313" key="2">
    <source>
        <dbReference type="EMBL" id="SEO50807.1"/>
    </source>
</evidence>
<dbReference type="Gene3D" id="1.10.10.10">
    <property type="entry name" value="Winged helix-like DNA-binding domain superfamily/Winged helix DNA-binding domain"/>
    <property type="match status" value="1"/>
</dbReference>
<dbReference type="Proteomes" id="UP000198582">
    <property type="component" value="Unassembled WGS sequence"/>
</dbReference>
<dbReference type="SMART" id="SM00347">
    <property type="entry name" value="HTH_MARR"/>
    <property type="match status" value="1"/>
</dbReference>
<gene>
    <name evidence="2" type="ORF">SAMN04489732_101260</name>
</gene>
<dbReference type="Pfam" id="PF12802">
    <property type="entry name" value="MarR_2"/>
    <property type="match status" value="1"/>
</dbReference>
<proteinExistence type="predicted"/>
<evidence type="ECO:0000313" key="3">
    <source>
        <dbReference type="Proteomes" id="UP000198582"/>
    </source>
</evidence>
<keyword evidence="3" id="KW-1185">Reference proteome</keyword>
<reference evidence="2 3" key="1">
    <citation type="submission" date="2016-10" db="EMBL/GenBank/DDBJ databases">
        <authorList>
            <person name="de Groot N.N."/>
        </authorList>
    </citation>
    <scope>NUCLEOTIDE SEQUENCE [LARGE SCALE GENOMIC DNA]</scope>
    <source>
        <strain evidence="2 3">DSM 44993</strain>
    </source>
</reference>
<evidence type="ECO:0000259" key="1">
    <source>
        <dbReference type="PROSITE" id="PS50995"/>
    </source>
</evidence>
<dbReference type="EMBL" id="FOEF01000001">
    <property type="protein sequence ID" value="SEO50807.1"/>
    <property type="molecule type" value="Genomic_DNA"/>
</dbReference>
<dbReference type="OrthoDB" id="3216907at2"/>
<dbReference type="AlphaFoldDB" id="A0A1H8QA71"/>
<dbReference type="SUPFAM" id="SSF46785">
    <property type="entry name" value="Winged helix' DNA-binding domain"/>
    <property type="match status" value="1"/>
</dbReference>
<dbReference type="GO" id="GO:0003700">
    <property type="term" value="F:DNA-binding transcription factor activity"/>
    <property type="evidence" value="ECO:0007669"/>
    <property type="project" value="InterPro"/>
</dbReference>
<dbReference type="InterPro" id="IPR039422">
    <property type="entry name" value="MarR/SlyA-like"/>
</dbReference>
<feature type="domain" description="HTH marR-type" evidence="1">
    <location>
        <begin position="9"/>
        <end position="140"/>
    </location>
</feature>
<dbReference type="RefSeq" id="WP_091611209.1">
    <property type="nucleotide sequence ID" value="NZ_FOEF01000001.1"/>
</dbReference>
<keyword evidence="2" id="KW-0238">DNA-binding</keyword>
<dbReference type="PANTHER" id="PTHR33164">
    <property type="entry name" value="TRANSCRIPTIONAL REGULATOR, MARR FAMILY"/>
    <property type="match status" value="1"/>
</dbReference>
<dbReference type="PRINTS" id="PR00598">
    <property type="entry name" value="HTHMARR"/>
</dbReference>
<dbReference type="GO" id="GO:0006950">
    <property type="term" value="P:response to stress"/>
    <property type="evidence" value="ECO:0007669"/>
    <property type="project" value="TreeGrafter"/>
</dbReference>
<dbReference type="STRING" id="394193.SAMN04489732_101260"/>
<sequence>MTKTLPAAEIELAGSLVRLSHLVQHVFADVSRQHDLTPQQAQLLCVLMNGPLGMSELGRVLHLEKSSLSGLVDRVVRRDLATRGQHRTDRRTSQVTLTDQGRALARTTHDGIAAELATLLADLPPANRARLGADLTHLLAGTHLA</sequence>
<dbReference type="InterPro" id="IPR036390">
    <property type="entry name" value="WH_DNA-bd_sf"/>
</dbReference>
<protein>
    <submittedName>
        <fullName evidence="2">DNA-binding transcriptional regulator, MarR family</fullName>
    </submittedName>
</protein>
<dbReference type="InterPro" id="IPR036388">
    <property type="entry name" value="WH-like_DNA-bd_sf"/>
</dbReference>
<dbReference type="InterPro" id="IPR000835">
    <property type="entry name" value="HTH_MarR-typ"/>
</dbReference>
<dbReference type="PANTHER" id="PTHR33164:SF57">
    <property type="entry name" value="MARR-FAMILY TRANSCRIPTIONAL REGULATOR"/>
    <property type="match status" value="1"/>
</dbReference>